<keyword evidence="1" id="KW-0472">Membrane</keyword>
<reference evidence="2" key="1">
    <citation type="submission" date="2020-04" db="EMBL/GenBank/DDBJ databases">
        <authorList>
            <person name="Zhang T."/>
        </authorList>
    </citation>
    <scope>NUCLEOTIDE SEQUENCE</scope>
    <source>
        <strain evidence="2">HKST-UBA17</strain>
    </source>
</reference>
<protein>
    <submittedName>
        <fullName evidence="2">Uncharacterized protein</fullName>
    </submittedName>
</protein>
<feature type="transmembrane region" description="Helical" evidence="1">
    <location>
        <begin position="20"/>
        <end position="43"/>
    </location>
</feature>
<organism evidence="2 3">
    <name type="scientific">Candidatus Dojkabacteria bacterium</name>
    <dbReference type="NCBI Taxonomy" id="2099670"/>
    <lineage>
        <taxon>Bacteria</taxon>
        <taxon>Candidatus Dojkabacteria</taxon>
    </lineage>
</organism>
<keyword evidence="1" id="KW-0812">Transmembrane</keyword>
<comment type="caution">
    <text evidence="2">The sequence shown here is derived from an EMBL/GenBank/DDBJ whole genome shotgun (WGS) entry which is preliminary data.</text>
</comment>
<reference evidence="2" key="2">
    <citation type="journal article" date="2021" name="Microbiome">
        <title>Successional dynamics and alternative stable states in a saline activated sludge microbial community over 9 years.</title>
        <authorList>
            <person name="Wang Y."/>
            <person name="Ye J."/>
            <person name="Ju F."/>
            <person name="Liu L."/>
            <person name="Boyd J.A."/>
            <person name="Deng Y."/>
            <person name="Parks D.H."/>
            <person name="Jiang X."/>
            <person name="Yin X."/>
            <person name="Woodcroft B.J."/>
            <person name="Tyson G.W."/>
            <person name="Hugenholtz P."/>
            <person name="Polz M.F."/>
            <person name="Zhang T."/>
        </authorList>
    </citation>
    <scope>NUCLEOTIDE SEQUENCE</scope>
    <source>
        <strain evidence="2">HKST-UBA17</strain>
    </source>
</reference>
<feature type="transmembrane region" description="Helical" evidence="1">
    <location>
        <begin position="49"/>
        <end position="71"/>
    </location>
</feature>
<evidence type="ECO:0000313" key="3">
    <source>
        <dbReference type="Proteomes" id="UP000741282"/>
    </source>
</evidence>
<dbReference type="Proteomes" id="UP000741282">
    <property type="component" value="Unassembled WGS sequence"/>
</dbReference>
<dbReference type="AlphaFoldDB" id="A0A955I276"/>
<gene>
    <name evidence="2" type="ORF">KC685_04590</name>
</gene>
<sequence>MQNRKSHKDQLSGLKMNMVIRTLAAGNSFVGFGWFLFNSIVAIHLVERLGVNAIVAIATGSAIYLGTRGLLQIPFSMYMDSNRS</sequence>
<evidence type="ECO:0000256" key="1">
    <source>
        <dbReference type="SAM" id="Phobius"/>
    </source>
</evidence>
<proteinExistence type="predicted"/>
<keyword evidence="1" id="KW-1133">Transmembrane helix</keyword>
<evidence type="ECO:0000313" key="2">
    <source>
        <dbReference type="EMBL" id="MCA9377171.1"/>
    </source>
</evidence>
<dbReference type="EMBL" id="JAGQLN010000021">
    <property type="protein sequence ID" value="MCA9377171.1"/>
    <property type="molecule type" value="Genomic_DNA"/>
</dbReference>
<accession>A0A955I276</accession>
<name>A0A955I276_9BACT</name>